<organism evidence="1">
    <name type="scientific">bioreactor metagenome</name>
    <dbReference type="NCBI Taxonomy" id="1076179"/>
    <lineage>
        <taxon>unclassified sequences</taxon>
        <taxon>metagenomes</taxon>
        <taxon>ecological metagenomes</taxon>
    </lineage>
</organism>
<comment type="caution">
    <text evidence="1">The sequence shown here is derived from an EMBL/GenBank/DDBJ whole genome shotgun (WGS) entry which is preliminary data.</text>
</comment>
<reference evidence="1" key="1">
    <citation type="submission" date="2019-08" db="EMBL/GenBank/DDBJ databases">
        <authorList>
            <person name="Kucharzyk K."/>
            <person name="Murdoch R.W."/>
            <person name="Higgins S."/>
            <person name="Loffler F."/>
        </authorList>
    </citation>
    <scope>NUCLEOTIDE SEQUENCE</scope>
</reference>
<dbReference type="EMBL" id="VSSQ01005093">
    <property type="protein sequence ID" value="MPM27814.1"/>
    <property type="molecule type" value="Genomic_DNA"/>
</dbReference>
<sequence length="59" mass="6495">MNDERAMPFELKKAIAANFEATVKFASLSDSQLSDLISGASQIRSQAEMDDYVIRSLLA</sequence>
<gene>
    <name evidence="1" type="ORF">SDC9_74328</name>
</gene>
<proteinExistence type="predicted"/>
<dbReference type="AlphaFoldDB" id="A0A644YNZ3"/>
<accession>A0A644YNZ3</accession>
<name>A0A644YNZ3_9ZZZZ</name>
<evidence type="ECO:0000313" key="1">
    <source>
        <dbReference type="EMBL" id="MPM27814.1"/>
    </source>
</evidence>
<protein>
    <submittedName>
        <fullName evidence="1">Uncharacterized protein</fullName>
    </submittedName>
</protein>